<evidence type="ECO:0000256" key="4">
    <source>
        <dbReference type="ARBA" id="ARBA00022692"/>
    </source>
</evidence>
<dbReference type="GO" id="GO:0005549">
    <property type="term" value="F:odorant binding"/>
    <property type="evidence" value="ECO:0007669"/>
    <property type="project" value="InterPro"/>
</dbReference>
<keyword evidence="7 10" id="KW-0472">Membrane</keyword>
<evidence type="ECO:0000256" key="10">
    <source>
        <dbReference type="RuleBase" id="RU351113"/>
    </source>
</evidence>
<dbReference type="EMBL" id="MH937265">
    <property type="protein sequence ID" value="AYN70680.1"/>
    <property type="molecule type" value="mRNA"/>
</dbReference>
<dbReference type="Pfam" id="PF02949">
    <property type="entry name" value="7tm_6"/>
    <property type="match status" value="1"/>
</dbReference>
<dbReference type="AlphaFoldDB" id="A0A3G2LEK3"/>
<dbReference type="InterPro" id="IPR004117">
    <property type="entry name" value="7tm6_olfct_rcpt"/>
</dbReference>
<organism evidence="11">
    <name type="scientific">Bactrocera minax</name>
    <name type="common">Chinese citrus fly</name>
    <dbReference type="NCBI Taxonomy" id="104690"/>
    <lineage>
        <taxon>Eukaryota</taxon>
        <taxon>Metazoa</taxon>
        <taxon>Ecdysozoa</taxon>
        <taxon>Arthropoda</taxon>
        <taxon>Hexapoda</taxon>
        <taxon>Insecta</taxon>
        <taxon>Pterygota</taxon>
        <taxon>Neoptera</taxon>
        <taxon>Endopterygota</taxon>
        <taxon>Diptera</taxon>
        <taxon>Brachycera</taxon>
        <taxon>Muscomorpha</taxon>
        <taxon>Tephritoidea</taxon>
        <taxon>Tephritidae</taxon>
        <taxon>Bactrocera</taxon>
        <taxon>Tetradacus</taxon>
    </lineage>
</organism>
<protein>
    <recommendedName>
        <fullName evidence="10">Odorant receptor</fullName>
    </recommendedName>
</protein>
<evidence type="ECO:0000256" key="3">
    <source>
        <dbReference type="ARBA" id="ARBA00022606"/>
    </source>
</evidence>
<dbReference type="GO" id="GO:0004984">
    <property type="term" value="F:olfactory receptor activity"/>
    <property type="evidence" value="ECO:0007669"/>
    <property type="project" value="InterPro"/>
</dbReference>
<dbReference type="GO" id="GO:0005886">
    <property type="term" value="C:plasma membrane"/>
    <property type="evidence" value="ECO:0007669"/>
    <property type="project" value="UniProtKB-SubCell"/>
</dbReference>
<evidence type="ECO:0000256" key="8">
    <source>
        <dbReference type="ARBA" id="ARBA00023170"/>
    </source>
</evidence>
<keyword evidence="4 10" id="KW-0812">Transmembrane</keyword>
<accession>A0A3G2LEK3</accession>
<keyword evidence="8 10" id="KW-0675">Receptor</keyword>
<comment type="caution">
    <text evidence="10">Lacks conserved residue(s) required for the propagation of feature annotation.</text>
</comment>
<feature type="transmembrane region" description="Helical" evidence="10">
    <location>
        <begin position="135"/>
        <end position="158"/>
    </location>
</feature>
<evidence type="ECO:0000256" key="5">
    <source>
        <dbReference type="ARBA" id="ARBA00022725"/>
    </source>
</evidence>
<reference evidence="11" key="1">
    <citation type="submission" date="2018-09" db="EMBL/GenBank/DDBJ databases">
        <title>Identification and expression analysis of chemosensory genes in citrus fruit fly Bactrocera minax.</title>
        <authorList>
            <person name="Lu Y."/>
            <person name="Yu T."/>
            <person name="Cheng J."/>
        </authorList>
    </citation>
    <scope>NUCLEOTIDE SEQUENCE</scope>
    <source>
        <strain evidence="11">Bmi008540</strain>
    </source>
</reference>
<dbReference type="GO" id="GO:0007165">
    <property type="term" value="P:signal transduction"/>
    <property type="evidence" value="ECO:0007669"/>
    <property type="project" value="UniProtKB-KW"/>
</dbReference>
<keyword evidence="2" id="KW-1003">Cell membrane</keyword>
<keyword evidence="6 10" id="KW-1133">Transmembrane helix</keyword>
<name>A0A3G2LEK3_9MUSC</name>
<dbReference type="PANTHER" id="PTHR21137:SF35">
    <property type="entry name" value="ODORANT RECEPTOR 19A-RELATED"/>
    <property type="match status" value="1"/>
</dbReference>
<keyword evidence="5 10" id="KW-0552">Olfaction</keyword>
<evidence type="ECO:0000256" key="9">
    <source>
        <dbReference type="ARBA" id="ARBA00023224"/>
    </source>
</evidence>
<keyword evidence="9 10" id="KW-0807">Transducer</keyword>
<dbReference type="PANTHER" id="PTHR21137">
    <property type="entry name" value="ODORANT RECEPTOR"/>
    <property type="match status" value="1"/>
</dbReference>
<comment type="similarity">
    <text evidence="10">Belongs to the insect chemoreceptor superfamily. Heteromeric odorant receptor channel (TC 1.A.69) family.</text>
</comment>
<gene>
    <name evidence="11" type="primary">OR74a1</name>
</gene>
<comment type="subcellular location">
    <subcellularLocation>
        <location evidence="1 10">Cell membrane</location>
        <topology evidence="1 10">Multi-pass membrane protein</topology>
    </subcellularLocation>
</comment>
<evidence type="ECO:0000313" key="11">
    <source>
        <dbReference type="EMBL" id="AYN70680.1"/>
    </source>
</evidence>
<evidence type="ECO:0000256" key="6">
    <source>
        <dbReference type="ARBA" id="ARBA00022989"/>
    </source>
</evidence>
<evidence type="ECO:0000256" key="1">
    <source>
        <dbReference type="ARBA" id="ARBA00004651"/>
    </source>
</evidence>
<keyword evidence="3 10" id="KW-0716">Sensory transduction</keyword>
<evidence type="ECO:0000256" key="2">
    <source>
        <dbReference type="ARBA" id="ARBA00022475"/>
    </source>
</evidence>
<proteinExistence type="evidence at transcript level"/>
<feature type="transmembrane region" description="Helical" evidence="10">
    <location>
        <begin position="178"/>
        <end position="199"/>
    </location>
</feature>
<evidence type="ECO:0000256" key="7">
    <source>
        <dbReference type="ARBA" id="ARBA00023136"/>
    </source>
</evidence>
<sequence length="486" mass="56254">MLYRPRLENGKLISLSWPIAAYRLLNNICWPLQDDATQLERLFDRFLWAFGFLIFMQHNDAELRYIILNNNNLDEMLICGPTYLILVEIHLRAFQLGLKKNAFKRFLQKFYAEIYIDEVSHPKLHGNMRKRLRPIWFYSFLYFGTLSSYVIMPLINYLKNVKAPLYKMYYPIDIMPNPIYVAVVLSNIWVGFTVITMVSGEDNVLSEVMIHLNGRFLLLQQKLRQDAERLLHAADDRNIADELRRRIVEAIKENVRLYKFAEDFKLEFSFRLFVNLSFSAGLICVLGFKVYTTNEMSSTFYESNWELVILRSRDTKANVRLMKTLLLAISTNQKPFVLTGFNYFSVSLTAVLKQQLASTNNNIPMADLVMAFSCDSFGNKCYIFSRELGLSTAIFNKVIARVANEVSIAEYNIRMEISNNIVRGINTFLIEESPHFADKFRPPYTHTHVHTVHSVQGTCHSFGAMKLSWRFTRSDASSGIAAALAC</sequence>
<feature type="transmembrane region" description="Helical" evidence="10">
    <location>
        <begin position="272"/>
        <end position="291"/>
    </location>
</feature>